<feature type="signal peptide" evidence="1">
    <location>
        <begin position="1"/>
        <end position="18"/>
    </location>
</feature>
<accession>U4PMF9</accession>
<dbReference type="Bgee" id="WBGene00235330">
    <property type="expression patterns" value="Expressed in larva and 3 other cell types or tissues"/>
</dbReference>
<gene>
    <name evidence="2" type="ORF">CELE_F21C10.18</name>
    <name evidence="2 4" type="ORF">F21C10.18</name>
</gene>
<evidence type="ECO:0000313" key="2">
    <source>
        <dbReference type="EMBL" id="CDH93271.1"/>
    </source>
</evidence>
<dbReference type="EMBL" id="BX284605">
    <property type="protein sequence ID" value="CDH93271.1"/>
    <property type="molecule type" value="Genomic_DNA"/>
</dbReference>
<evidence type="ECO:0000313" key="4">
    <source>
        <dbReference type="WormBase" id="F21C10.18"/>
    </source>
</evidence>
<dbReference type="PaxDb" id="6239-F21C10.18"/>
<dbReference type="RefSeq" id="NP_001294766.1">
    <property type="nucleotide sequence ID" value="NM_001307837.1"/>
</dbReference>
<dbReference type="HOGENOM" id="CLU_2239094_0_0_1"/>
<protein>
    <submittedName>
        <fullName evidence="2">Nematode Specific Peptide family, group B</fullName>
    </submittedName>
</protein>
<dbReference type="GeneID" id="24104465"/>
<feature type="chain" id="PRO_5004652841" evidence="1">
    <location>
        <begin position="19"/>
        <end position="90"/>
    </location>
</feature>
<dbReference type="WormBase" id="F21C10.18">
    <property type="protein sequence ID" value="CE48974"/>
    <property type="gene ID" value="WBGene00235330"/>
</dbReference>
<dbReference type="FunCoup" id="U4PMF9">
    <property type="interactions" value="811"/>
</dbReference>
<dbReference type="CTD" id="24104465"/>
<name>U4PMF9_CAEEL</name>
<dbReference type="AlphaFoldDB" id="U4PMF9"/>
<dbReference type="AGR" id="WB:WBGene00235330"/>
<dbReference type="Proteomes" id="UP000001940">
    <property type="component" value="Chromosome V"/>
</dbReference>
<dbReference type="OMA" id="VFAYPYY"/>
<organism evidence="2 3">
    <name type="scientific">Caenorhabditis elegans</name>
    <dbReference type="NCBI Taxonomy" id="6239"/>
    <lineage>
        <taxon>Eukaryota</taxon>
        <taxon>Metazoa</taxon>
        <taxon>Ecdysozoa</taxon>
        <taxon>Nematoda</taxon>
        <taxon>Chromadorea</taxon>
        <taxon>Rhabditida</taxon>
        <taxon>Rhabditina</taxon>
        <taxon>Rhabditomorpha</taxon>
        <taxon>Rhabditoidea</taxon>
        <taxon>Rhabditidae</taxon>
        <taxon>Peloderinae</taxon>
        <taxon>Caenorhabditis</taxon>
    </lineage>
</organism>
<reference evidence="2 3" key="1">
    <citation type="journal article" date="1998" name="Science">
        <title>Genome sequence of the nematode C. elegans: a platform for investigating biology.</title>
        <authorList>
            <consortium name="The C. elegans sequencing consortium"/>
            <person name="Sulson J.E."/>
            <person name="Waterston R."/>
        </authorList>
    </citation>
    <scope>NUCLEOTIDE SEQUENCE [LARGE SCALE GENOMIC DNA]</scope>
    <source>
        <strain evidence="2 3">Bristol N2</strain>
    </source>
</reference>
<dbReference type="KEGG" id="cel:CELE_F21C10.18"/>
<evidence type="ECO:0000256" key="1">
    <source>
        <dbReference type="SAM" id="SignalP"/>
    </source>
</evidence>
<dbReference type="InParanoid" id="U4PMF9"/>
<keyword evidence="3" id="KW-1185">Reference proteome</keyword>
<sequence length="90" mass="10773">MKYFLLVLICTTISAVFAYPYYQGAYNPYYQSSSDPYYQPFRLWNSPTTYQIGTGVVPTYSAQSSYNPLYPYYQYNWDNFNTDFYNPYKN</sequence>
<evidence type="ECO:0000313" key="3">
    <source>
        <dbReference type="Proteomes" id="UP000001940"/>
    </source>
</evidence>
<dbReference type="eggNOG" id="ENOG502TJ48">
    <property type="taxonomic scope" value="Eukaryota"/>
</dbReference>
<proteinExistence type="predicted"/>
<keyword evidence="1" id="KW-0732">Signal</keyword>